<comment type="caution">
    <text evidence="2">The sequence shown here is derived from an EMBL/GenBank/DDBJ whole genome shotgun (WGS) entry which is preliminary data.</text>
</comment>
<protein>
    <submittedName>
        <fullName evidence="2">Guanylate cyclase</fullName>
    </submittedName>
</protein>
<dbReference type="InterPro" id="IPR046341">
    <property type="entry name" value="SET_dom_sf"/>
</dbReference>
<dbReference type="InterPro" id="IPR001214">
    <property type="entry name" value="SET_dom"/>
</dbReference>
<name>A0A9N8E1H0_9STRA</name>
<proteinExistence type="predicted"/>
<dbReference type="AlphaFoldDB" id="A0A9N8E1H0"/>
<feature type="domain" description="SET" evidence="1">
    <location>
        <begin position="234"/>
        <end position="386"/>
    </location>
</feature>
<organism evidence="2 3">
    <name type="scientific">Seminavis robusta</name>
    <dbReference type="NCBI Taxonomy" id="568900"/>
    <lineage>
        <taxon>Eukaryota</taxon>
        <taxon>Sar</taxon>
        <taxon>Stramenopiles</taxon>
        <taxon>Ochrophyta</taxon>
        <taxon>Bacillariophyta</taxon>
        <taxon>Bacillariophyceae</taxon>
        <taxon>Bacillariophycidae</taxon>
        <taxon>Naviculales</taxon>
        <taxon>Naviculaceae</taxon>
        <taxon>Seminavis</taxon>
    </lineage>
</organism>
<evidence type="ECO:0000313" key="2">
    <source>
        <dbReference type="EMBL" id="CAB9510485.1"/>
    </source>
</evidence>
<dbReference type="Proteomes" id="UP001153069">
    <property type="component" value="Unassembled WGS sequence"/>
</dbReference>
<dbReference type="SUPFAM" id="SSF82199">
    <property type="entry name" value="SET domain"/>
    <property type="match status" value="1"/>
</dbReference>
<accession>A0A9N8E1H0</accession>
<gene>
    <name evidence="2" type="ORF">SEMRO_438_G143060.1</name>
</gene>
<reference evidence="2" key="1">
    <citation type="submission" date="2020-06" db="EMBL/GenBank/DDBJ databases">
        <authorList>
            <consortium name="Plant Systems Biology data submission"/>
        </authorList>
    </citation>
    <scope>NUCLEOTIDE SEQUENCE</scope>
    <source>
        <strain evidence="2">D6</strain>
    </source>
</reference>
<dbReference type="EMBL" id="CAICTM010000437">
    <property type="protein sequence ID" value="CAB9510485.1"/>
    <property type="molecule type" value="Genomic_DNA"/>
</dbReference>
<sequence>MYAGRDFAKKETLQQTGDVVIPIVDIMMHQRGRGMFEFLWDEYTWNGKSLGLGHEVHHECSAASPGFGAAVNCFLDLVNVDEGDPKNTVPSGLHRSKDPGVGAFSTYHDRQATAKVKIKAGQELFANYGQHWFELRPELGPIPLRHGLMESTDFYRRFQVLRGRHQLVNREVFEELWDEFVQHCVWKESRILGAFSNTVSERALLEKNMTLKKIRVMESMQTTGWLHEHGTCADHIREGVSTIKQAGRGAFATRDLPKGTVVSALPLIPIINKSVLEMYDLEDINTKRLGDRRRVGYQLLMNYCYGHQNSTMLLCPYSPLANMVNHNQTRANVKLVWGDPERGEHEPNLLTKTINSFADASTSKLAMELVAIQDIEKDEEIFLDYGDAWERAWQEHVEGWNIVGAEDYVSAFMLNQEESTTFVRTDFEQLHNPYPDNIKVECDSNIWKRINQTLFNTAHVVRITRPNSYEFWPCDVLRRRDVNGTTLYTVSLDRPPKEKEKNDIMRGEKSISKRIKLSDIPRMAIRFSDRPYTTDMFLEEAFRHYIVIPDSMFPSAWMNSSPV</sequence>
<evidence type="ECO:0000259" key="1">
    <source>
        <dbReference type="PROSITE" id="PS50280"/>
    </source>
</evidence>
<dbReference type="OrthoDB" id="41722at2759"/>
<evidence type="ECO:0000313" key="3">
    <source>
        <dbReference type="Proteomes" id="UP001153069"/>
    </source>
</evidence>
<keyword evidence="3" id="KW-1185">Reference proteome</keyword>
<dbReference type="Gene3D" id="2.170.270.10">
    <property type="entry name" value="SET domain"/>
    <property type="match status" value="1"/>
</dbReference>
<dbReference type="PROSITE" id="PS50280">
    <property type="entry name" value="SET"/>
    <property type="match status" value="1"/>
</dbReference>
<dbReference type="Pfam" id="PF00856">
    <property type="entry name" value="SET"/>
    <property type="match status" value="1"/>
</dbReference>